<keyword evidence="1" id="KW-0677">Repeat</keyword>
<dbReference type="PROSITE" id="PS01180">
    <property type="entry name" value="CUB"/>
    <property type="match status" value="2"/>
</dbReference>
<name>A0A8S4PNV3_OWEFU</name>
<dbReference type="InterPro" id="IPR035914">
    <property type="entry name" value="Sperma_CUB_dom_sf"/>
</dbReference>
<keyword evidence="2" id="KW-1015">Disulfide bond</keyword>
<dbReference type="SMART" id="SM00042">
    <property type="entry name" value="CUB"/>
    <property type="match status" value="2"/>
</dbReference>
<evidence type="ECO:0000256" key="3">
    <source>
        <dbReference type="PROSITE-ProRule" id="PRU00059"/>
    </source>
</evidence>
<evidence type="ECO:0000313" key="5">
    <source>
        <dbReference type="EMBL" id="CAH1794996.1"/>
    </source>
</evidence>
<protein>
    <recommendedName>
        <fullName evidence="4">CUB domain-containing protein</fullName>
    </recommendedName>
</protein>
<comment type="caution">
    <text evidence="3">Lacks conserved residue(s) required for the propagation of feature annotation.</text>
</comment>
<dbReference type="SUPFAM" id="SSF49854">
    <property type="entry name" value="Spermadhesin, CUB domain"/>
    <property type="match status" value="2"/>
</dbReference>
<sequence length="263" mass="29842">MLHRNGWKCIPKAPEFKDSCGGTFSEIRGKIRSSTEPYSDCVWHIQVKPKYRVTLIFTKFDVSSEHGCNENYVEVLVGNKDSKGKFCGMKNPPPIISSSSGIITIHLHTDPNSVYFLPYFSAKYEASLKQPDRCYDKITGEGNITSPAFPKRYSSFLDCTWKISARKNQHVRLFFDVFDLEPTKQCLFDYVEIRDGRNKLSPLIGRYCGSRTPTANFTSSGRHMWVSFVSDNDGSGLGFLAYYFPVPIANKTPDTSTQQELIH</sequence>
<feature type="domain" description="CUB" evidence="4">
    <location>
        <begin position="124"/>
        <end position="246"/>
    </location>
</feature>
<evidence type="ECO:0000259" key="4">
    <source>
        <dbReference type="PROSITE" id="PS01180"/>
    </source>
</evidence>
<comment type="caution">
    <text evidence="5">The sequence shown here is derived from an EMBL/GenBank/DDBJ whole genome shotgun (WGS) entry which is preliminary data.</text>
</comment>
<dbReference type="PANTHER" id="PTHR24251">
    <property type="entry name" value="OVOCHYMASE-RELATED"/>
    <property type="match status" value="1"/>
</dbReference>
<evidence type="ECO:0000256" key="2">
    <source>
        <dbReference type="ARBA" id="ARBA00023157"/>
    </source>
</evidence>
<evidence type="ECO:0000313" key="6">
    <source>
        <dbReference type="Proteomes" id="UP000749559"/>
    </source>
</evidence>
<dbReference type="EMBL" id="CAIIXF020000009">
    <property type="protein sequence ID" value="CAH1794996.1"/>
    <property type="molecule type" value="Genomic_DNA"/>
</dbReference>
<proteinExistence type="predicted"/>
<organism evidence="5 6">
    <name type="scientific">Owenia fusiformis</name>
    <name type="common">Polychaete worm</name>
    <dbReference type="NCBI Taxonomy" id="6347"/>
    <lineage>
        <taxon>Eukaryota</taxon>
        <taxon>Metazoa</taxon>
        <taxon>Spiralia</taxon>
        <taxon>Lophotrochozoa</taxon>
        <taxon>Annelida</taxon>
        <taxon>Polychaeta</taxon>
        <taxon>Sedentaria</taxon>
        <taxon>Canalipalpata</taxon>
        <taxon>Sabellida</taxon>
        <taxon>Oweniida</taxon>
        <taxon>Oweniidae</taxon>
        <taxon>Owenia</taxon>
    </lineage>
</organism>
<accession>A0A8S4PNV3</accession>
<dbReference type="Gene3D" id="2.60.120.290">
    <property type="entry name" value="Spermadhesin, CUB domain"/>
    <property type="match status" value="2"/>
</dbReference>
<reference evidence="5" key="1">
    <citation type="submission" date="2022-03" db="EMBL/GenBank/DDBJ databases">
        <authorList>
            <person name="Martin C."/>
        </authorList>
    </citation>
    <scope>NUCLEOTIDE SEQUENCE</scope>
</reference>
<dbReference type="CDD" id="cd00041">
    <property type="entry name" value="CUB"/>
    <property type="match status" value="2"/>
</dbReference>
<dbReference type="OrthoDB" id="6149709at2759"/>
<dbReference type="AlphaFoldDB" id="A0A8S4PNV3"/>
<evidence type="ECO:0000256" key="1">
    <source>
        <dbReference type="ARBA" id="ARBA00022737"/>
    </source>
</evidence>
<dbReference type="FunFam" id="2.60.120.290:FF:000013">
    <property type="entry name" value="Membrane frizzled-related protein"/>
    <property type="match status" value="1"/>
</dbReference>
<dbReference type="Proteomes" id="UP000749559">
    <property type="component" value="Unassembled WGS sequence"/>
</dbReference>
<gene>
    <name evidence="5" type="ORF">OFUS_LOCUS19596</name>
</gene>
<dbReference type="InterPro" id="IPR000859">
    <property type="entry name" value="CUB_dom"/>
</dbReference>
<dbReference type="Pfam" id="PF00431">
    <property type="entry name" value="CUB"/>
    <property type="match status" value="2"/>
</dbReference>
<feature type="domain" description="CUB" evidence="4">
    <location>
        <begin position="20"/>
        <end position="123"/>
    </location>
</feature>
<keyword evidence="6" id="KW-1185">Reference proteome</keyword>